<dbReference type="PROSITE" id="PS50268">
    <property type="entry name" value="CADHERIN_2"/>
    <property type="match status" value="1"/>
</dbReference>
<gene>
    <name evidence="3" type="ORF">METZ01_LOCUS361377</name>
</gene>
<dbReference type="SMART" id="SM00112">
    <property type="entry name" value="CA"/>
    <property type="match status" value="1"/>
</dbReference>
<organism evidence="3">
    <name type="scientific">marine metagenome</name>
    <dbReference type="NCBI Taxonomy" id="408172"/>
    <lineage>
        <taxon>unclassified sequences</taxon>
        <taxon>metagenomes</taxon>
        <taxon>ecological metagenomes</taxon>
    </lineage>
</organism>
<evidence type="ECO:0000256" key="1">
    <source>
        <dbReference type="SAM" id="MobiDB-lite"/>
    </source>
</evidence>
<reference evidence="3" key="1">
    <citation type="submission" date="2018-05" db="EMBL/GenBank/DDBJ databases">
        <authorList>
            <person name="Lanie J.A."/>
            <person name="Ng W.-L."/>
            <person name="Kazmierczak K.M."/>
            <person name="Andrzejewski T.M."/>
            <person name="Davidsen T.M."/>
            <person name="Wayne K.J."/>
            <person name="Tettelin H."/>
            <person name="Glass J.I."/>
            <person name="Rusch D."/>
            <person name="Podicherti R."/>
            <person name="Tsui H.-C.T."/>
            <person name="Winkler M.E."/>
        </authorList>
    </citation>
    <scope>NUCLEOTIDE SEQUENCE</scope>
</reference>
<dbReference type="EMBL" id="UINC01128638">
    <property type="protein sequence ID" value="SVD08523.1"/>
    <property type="molecule type" value="Genomic_DNA"/>
</dbReference>
<feature type="non-terminal residue" evidence="3">
    <location>
        <position position="1"/>
    </location>
</feature>
<evidence type="ECO:0000259" key="2">
    <source>
        <dbReference type="PROSITE" id="PS50268"/>
    </source>
</evidence>
<dbReference type="CDD" id="cd11304">
    <property type="entry name" value="Cadherin_repeat"/>
    <property type="match status" value="1"/>
</dbReference>
<evidence type="ECO:0000313" key="3">
    <source>
        <dbReference type="EMBL" id="SVD08523.1"/>
    </source>
</evidence>
<accession>A0A382SFA2</accession>
<dbReference type="AlphaFoldDB" id="A0A382SFA2"/>
<protein>
    <recommendedName>
        <fullName evidence="2">Cadherin domain-containing protein</fullName>
    </recommendedName>
</protein>
<name>A0A382SFA2_9ZZZZ</name>
<dbReference type="GO" id="GO:0016020">
    <property type="term" value="C:membrane"/>
    <property type="evidence" value="ECO:0007669"/>
    <property type="project" value="InterPro"/>
</dbReference>
<dbReference type="InterPro" id="IPR012338">
    <property type="entry name" value="Beta-lactam/transpept-like"/>
</dbReference>
<feature type="region of interest" description="Disordered" evidence="1">
    <location>
        <begin position="215"/>
        <end position="249"/>
    </location>
</feature>
<proteinExistence type="predicted"/>
<dbReference type="Gene3D" id="3.40.710.10">
    <property type="entry name" value="DD-peptidase/beta-lactamase superfamily"/>
    <property type="match status" value="1"/>
</dbReference>
<dbReference type="InterPro" id="IPR015919">
    <property type="entry name" value="Cadherin-like_sf"/>
</dbReference>
<dbReference type="SUPFAM" id="SSF49313">
    <property type="entry name" value="Cadherin-like"/>
    <property type="match status" value="1"/>
</dbReference>
<feature type="compositionally biased region" description="Polar residues" evidence="1">
    <location>
        <begin position="215"/>
        <end position="247"/>
    </location>
</feature>
<dbReference type="SUPFAM" id="SSF56601">
    <property type="entry name" value="beta-lactamase/transpeptidase-like"/>
    <property type="match status" value="1"/>
</dbReference>
<feature type="non-terminal residue" evidence="3">
    <location>
        <position position="312"/>
    </location>
</feature>
<feature type="domain" description="Cadherin" evidence="2">
    <location>
        <begin position="139"/>
        <end position="227"/>
    </location>
</feature>
<dbReference type="GO" id="GO:0007156">
    <property type="term" value="P:homophilic cell adhesion via plasma membrane adhesion molecules"/>
    <property type="evidence" value="ECO:0007669"/>
    <property type="project" value="InterPro"/>
</dbReference>
<dbReference type="InterPro" id="IPR002126">
    <property type="entry name" value="Cadherin-like_dom"/>
</dbReference>
<sequence>PWGHRQEGESTVWIPQQSDNAAALGPAGTVHCSIYDWAKFIELQFANKTPAILDRAKLNELITPTTGNYAAGWAKHNRTWAGPGGVALQHTGSNTMWYVNLWIAPALDRAFLAGANAKNADSFAMSDDVIWSLINHESPDAGNETPSFTLVAGSGSTHNHLFNIDANGTLKTAAVLNYEANATLSIRVRATDEHNASLEKTFTIAVLDDPADNNTSVAGSNATVPDDNSSAQDTNATVPDGNATSVSDENESVIVDPVYQPIVRTLPGIVEADGKLRLSGRILTDGGSPVTEVGFLLSRSLRIDPNDPEVVR</sequence>
<dbReference type="GO" id="GO:0005509">
    <property type="term" value="F:calcium ion binding"/>
    <property type="evidence" value="ECO:0007669"/>
    <property type="project" value="InterPro"/>
</dbReference>
<dbReference type="Gene3D" id="2.60.40.60">
    <property type="entry name" value="Cadherins"/>
    <property type="match status" value="1"/>
</dbReference>